<protein>
    <submittedName>
        <fullName evidence="2">Uncharacterized protein</fullName>
    </submittedName>
</protein>
<dbReference type="EMBL" id="QJRY01000001">
    <property type="protein sequence ID" value="PYB77947.1"/>
    <property type="molecule type" value="Genomic_DNA"/>
</dbReference>
<dbReference type="Proteomes" id="UP000247536">
    <property type="component" value="Unassembled WGS sequence"/>
</dbReference>
<name>A0ABX5NXN6_9HYPH</name>
<gene>
    <name evidence="2" type="ORF">DMY87_03680</name>
</gene>
<keyword evidence="1" id="KW-1133">Transmembrane helix</keyword>
<organism evidence="2 3">
    <name type="scientific">Rhizobium wuzhouense</name>
    <dbReference type="NCBI Taxonomy" id="1986026"/>
    <lineage>
        <taxon>Bacteria</taxon>
        <taxon>Pseudomonadati</taxon>
        <taxon>Pseudomonadota</taxon>
        <taxon>Alphaproteobacteria</taxon>
        <taxon>Hyphomicrobiales</taxon>
        <taxon>Rhizobiaceae</taxon>
        <taxon>Rhizobium/Agrobacterium group</taxon>
        <taxon>Rhizobium</taxon>
    </lineage>
</organism>
<evidence type="ECO:0000313" key="2">
    <source>
        <dbReference type="EMBL" id="PYB77947.1"/>
    </source>
</evidence>
<reference evidence="2 3" key="1">
    <citation type="submission" date="2018-06" db="EMBL/GenBank/DDBJ databases">
        <title>Rhizobium wuzhouense sp. nov., isolated from roots of Oryza officinalis.</title>
        <authorList>
            <person name="Yuan T."/>
        </authorList>
    </citation>
    <scope>NUCLEOTIDE SEQUENCE [LARGE SCALE GENOMIC DNA]</scope>
    <source>
        <strain evidence="2 3">W44</strain>
    </source>
</reference>
<evidence type="ECO:0000256" key="1">
    <source>
        <dbReference type="SAM" id="Phobius"/>
    </source>
</evidence>
<keyword evidence="3" id="KW-1185">Reference proteome</keyword>
<keyword evidence="1" id="KW-0812">Transmembrane</keyword>
<comment type="caution">
    <text evidence="2">The sequence shown here is derived from an EMBL/GenBank/DDBJ whole genome shotgun (WGS) entry which is preliminary data.</text>
</comment>
<proteinExistence type="predicted"/>
<feature type="transmembrane region" description="Helical" evidence="1">
    <location>
        <begin position="40"/>
        <end position="66"/>
    </location>
</feature>
<keyword evidence="1" id="KW-0472">Membrane</keyword>
<accession>A0ABX5NXN6</accession>
<sequence length="70" mass="7490">MALASLIAGTLLSFFGLTPRTVLDGLGLTAQDIQDGIVAAFAWTAPRMLMGAIVIIPLWFLTYMLLPPRG</sequence>
<evidence type="ECO:0000313" key="3">
    <source>
        <dbReference type="Proteomes" id="UP000247536"/>
    </source>
</evidence>